<evidence type="ECO:0000259" key="1">
    <source>
        <dbReference type="Pfam" id="PF10350"/>
    </source>
</evidence>
<keyword evidence="2" id="KW-1185">Reference proteome</keyword>
<dbReference type="Pfam" id="PF10350">
    <property type="entry name" value="DUF2428"/>
    <property type="match status" value="1"/>
</dbReference>
<protein>
    <submittedName>
        <fullName evidence="3">Uncharacterized protein LOC111599615</fullName>
    </submittedName>
</protein>
<dbReference type="InterPro" id="IPR051954">
    <property type="entry name" value="tRNA_methyltransferase_THADA"/>
</dbReference>
<reference evidence="3" key="1">
    <citation type="submission" date="2025-08" db="UniProtKB">
        <authorList>
            <consortium name="RefSeq"/>
        </authorList>
    </citation>
    <scope>IDENTIFICATION</scope>
    <source>
        <strain evidence="3">15085-1641.00</strain>
        <tissue evidence="3">Whole body</tissue>
    </source>
</reference>
<dbReference type="GO" id="GO:0030488">
    <property type="term" value="P:tRNA methylation"/>
    <property type="evidence" value="ECO:0007669"/>
    <property type="project" value="TreeGrafter"/>
</dbReference>
<evidence type="ECO:0000313" key="2">
    <source>
        <dbReference type="Proteomes" id="UP000504633"/>
    </source>
</evidence>
<dbReference type="GO" id="GO:0005829">
    <property type="term" value="C:cytosol"/>
    <property type="evidence" value="ECO:0007669"/>
    <property type="project" value="TreeGrafter"/>
</dbReference>
<sequence>MAAAKPMDETKSKKHDCLSYLQSLGDALPKEVADGLAAQIIEEANKSESCSINQAALNVTFRVYYHIVHKYELTDEHFAKLSELLSYDQPQAFLMLQAVLLTDHWSRLDAQLIEVKCTEAIISALQYNNSSLVHILKATNLLVKKFPKLELLTLHLEHFYHCLQRQSQIGSREETLTLFNHCCKQQQRAFAYFRLIVEFWPWTNRNKYYLLSGILNSHGLPQLLAASGHNESEFFAGLRLSLSYKGLRAASQYPVKSLSSQRSAALLDLAVELLVNGNIAEIQNFHSQWFLRIQQRDALFQLLQGKPEIVEFLDSSEAVRTSSEQQRLILIFSMFAKEIYATSKLHFFKISTELLTNCSVFEIDAQLLIFKFLVENLANFAVEDCLEFFYSFMKRHRGVESSEFRNTMLGKMPNIINHTAKHFNKVLRADGGAGSDALANDIKRFFRQQQELLEQDVLCEVYQPKIFALKMLEILHKSLYSTRVTKNAKMCSTQQNQQLGAFLLDHGIFQPHSVAQLLFKSLNDPQGFDDALELTVSLLLQLGHVDSAQCRERCLTLSVSSDVDECSLVSLYAQLAVRSGPDAQLTNSLYEQCLQQLTSKLDAFQRDPLQTTKSGGGHLFGHICVLDELVGGRRVSLAADVAQLLPLLERILNIVLKFLNLANARREETEASAASFQDMDESLQLLVSESAHVADEDAEACRKYLLMSFWLTLKASCDLATSLACALLRSASASMPDCGALQRCLDINVAVLTRCRHKGAIEAAGLSIGKLTRAITSTVASEGQAFQLLHDCLERELLSECRQVSTTRRGAGFSIMFLHVLKNDEPRQRSLLHRAVQRILERLNGSPSSEAAGSSNHDRWEALALHYLCVLVRDTELRPAMCKYYNEIMLVAIAHIDNTEWTISNAALQLFGATLGKLVGQRQATEFETKLAWEPSEMNYEELACLLPKACEHMLSCCTGDKATSSIILFLGFLSKVEHLCTTGQPQQSTQLLQRFRRLSWRLLRHKCEQVRLLAATCFVRAHEFRRDLPAVLLASAKKAAQLNEDNFYEALLYTVHAGVLKLQHEARHVWTADRLKHYQQQLLAALGIDAQVARFKAYTLNVLLQLLTLLNATEQIEMVRQLLDARGRHALS</sequence>
<name>A0A6J1LVB9_DROHY</name>
<accession>A0A6J1LVB9</accession>
<dbReference type="Proteomes" id="UP000504633">
    <property type="component" value="Unplaced"/>
</dbReference>
<dbReference type="OMA" id="VYYHIVH"/>
<organism evidence="2 3">
    <name type="scientific">Drosophila hydei</name>
    <name type="common">Fruit fly</name>
    <dbReference type="NCBI Taxonomy" id="7224"/>
    <lineage>
        <taxon>Eukaryota</taxon>
        <taxon>Metazoa</taxon>
        <taxon>Ecdysozoa</taxon>
        <taxon>Arthropoda</taxon>
        <taxon>Hexapoda</taxon>
        <taxon>Insecta</taxon>
        <taxon>Pterygota</taxon>
        <taxon>Neoptera</taxon>
        <taxon>Endopterygota</taxon>
        <taxon>Diptera</taxon>
        <taxon>Brachycera</taxon>
        <taxon>Muscomorpha</taxon>
        <taxon>Ephydroidea</taxon>
        <taxon>Drosophilidae</taxon>
        <taxon>Drosophila</taxon>
    </lineage>
</organism>
<evidence type="ECO:0000313" key="3">
    <source>
        <dbReference type="RefSeq" id="XP_023171074.2"/>
    </source>
</evidence>
<dbReference type="GeneID" id="111599615"/>
<proteinExistence type="predicted"/>
<gene>
    <name evidence="3" type="primary">LOC111599615</name>
</gene>
<feature type="domain" description="DUF2428" evidence="1">
    <location>
        <begin position="641"/>
        <end position="902"/>
    </location>
</feature>
<dbReference type="PANTHER" id="PTHR14387">
    <property type="entry name" value="THADA/DEATH RECEPTOR INTERACTING PROTEIN"/>
    <property type="match status" value="1"/>
</dbReference>
<dbReference type="OrthoDB" id="6614653at2759"/>
<dbReference type="RefSeq" id="XP_023171074.2">
    <property type="nucleotide sequence ID" value="XM_023315306.2"/>
</dbReference>
<dbReference type="AlphaFoldDB" id="A0A6J1LVB9"/>
<dbReference type="PANTHER" id="PTHR14387:SF0">
    <property type="entry name" value="DUF2428 DOMAIN-CONTAINING PROTEIN"/>
    <property type="match status" value="1"/>
</dbReference>
<dbReference type="InterPro" id="IPR019442">
    <property type="entry name" value="THADA/TRM732_DUF2428"/>
</dbReference>
<dbReference type="KEGG" id="dhe:111599615"/>